<organism evidence="1 2">
    <name type="scientific">Eiseniibacteriota bacterium</name>
    <dbReference type="NCBI Taxonomy" id="2212470"/>
    <lineage>
        <taxon>Bacteria</taxon>
        <taxon>Candidatus Eiseniibacteriota</taxon>
    </lineage>
</organism>
<gene>
    <name evidence="1" type="ORF">HY076_05445</name>
</gene>
<protein>
    <submittedName>
        <fullName evidence="1">Uncharacterized protein</fullName>
    </submittedName>
</protein>
<dbReference type="Proteomes" id="UP000807850">
    <property type="component" value="Unassembled WGS sequence"/>
</dbReference>
<reference evidence="1" key="1">
    <citation type="submission" date="2020-07" db="EMBL/GenBank/DDBJ databases">
        <title>Huge and variable diversity of episymbiotic CPR bacteria and DPANN archaea in groundwater ecosystems.</title>
        <authorList>
            <person name="He C.Y."/>
            <person name="Keren R."/>
            <person name="Whittaker M."/>
            <person name="Farag I.F."/>
            <person name="Doudna J."/>
            <person name="Cate J.H.D."/>
            <person name="Banfield J.F."/>
        </authorList>
    </citation>
    <scope>NUCLEOTIDE SEQUENCE</scope>
    <source>
        <strain evidence="1">NC_groundwater_928_Pr1_S-0.2um_72_17</strain>
    </source>
</reference>
<dbReference type="AlphaFoldDB" id="A0A9D6L699"/>
<accession>A0A9D6L699</accession>
<comment type="caution">
    <text evidence="1">The sequence shown here is derived from an EMBL/GenBank/DDBJ whole genome shotgun (WGS) entry which is preliminary data.</text>
</comment>
<name>A0A9D6L699_UNCEI</name>
<evidence type="ECO:0000313" key="2">
    <source>
        <dbReference type="Proteomes" id="UP000807850"/>
    </source>
</evidence>
<evidence type="ECO:0000313" key="1">
    <source>
        <dbReference type="EMBL" id="MBI3539698.1"/>
    </source>
</evidence>
<sequence>MDFTLEPSVMGVAFAAFAVAAGAPVFGDGLRAFRLRRHLAALKEAALADAPTGFVYTRGRVVLDAPLFAPLSNRPCAGFRLELRGAGARPAAVIERRQPFRIVSGATSARVVATDGAWRLTETGRRTIAPGDAISEHLTALFEDCAELFWMRRQSQPVVLVERALMAGDEAHVVGQMRVARPYEMPVESEALRTGTDDAAIVETHTRSGGPFGIERRQPGRPFASETDLWMDRGGHLDFVLVSDAEPAAAALAPPPWRMAGLVLGPALSLGALTFLAHAADVLRAHARF</sequence>
<proteinExistence type="predicted"/>
<dbReference type="EMBL" id="JACQAY010000170">
    <property type="protein sequence ID" value="MBI3539698.1"/>
    <property type="molecule type" value="Genomic_DNA"/>
</dbReference>